<feature type="compositionally biased region" description="Polar residues" evidence="1">
    <location>
        <begin position="19"/>
        <end position="34"/>
    </location>
</feature>
<evidence type="ECO:0000313" key="2">
    <source>
        <dbReference type="EMBL" id="VDD95371.1"/>
    </source>
</evidence>
<accession>A0A0N4VIX6</accession>
<keyword evidence="3" id="KW-1185">Reference proteome</keyword>
<reference evidence="2 3" key="2">
    <citation type="submission" date="2018-10" db="EMBL/GenBank/DDBJ databases">
        <authorList>
            <consortium name="Pathogen Informatics"/>
        </authorList>
    </citation>
    <scope>NUCLEOTIDE SEQUENCE [LARGE SCALE GENOMIC DNA]</scope>
</reference>
<dbReference type="Proteomes" id="UP000274131">
    <property type="component" value="Unassembled WGS sequence"/>
</dbReference>
<evidence type="ECO:0000256" key="1">
    <source>
        <dbReference type="SAM" id="MobiDB-lite"/>
    </source>
</evidence>
<evidence type="ECO:0000313" key="4">
    <source>
        <dbReference type="WBParaSite" id="EVEC_0001079701-mRNA-1"/>
    </source>
</evidence>
<gene>
    <name evidence="2" type="ORF">EVEC_LOCUS10122</name>
</gene>
<dbReference type="EMBL" id="UXUI01010553">
    <property type="protein sequence ID" value="VDD95371.1"/>
    <property type="molecule type" value="Genomic_DNA"/>
</dbReference>
<protein>
    <submittedName>
        <fullName evidence="4">Kinesin motor domain-containing protein</fullName>
    </submittedName>
</protein>
<proteinExistence type="predicted"/>
<name>A0A0N4VIX6_ENTVE</name>
<reference evidence="4" key="1">
    <citation type="submission" date="2017-02" db="UniProtKB">
        <authorList>
            <consortium name="WormBaseParasite"/>
        </authorList>
    </citation>
    <scope>IDENTIFICATION</scope>
</reference>
<dbReference type="AlphaFoldDB" id="A0A0N4VIX6"/>
<sequence>MTSIDSLLSEPLGSRLDSVVNTQRHSAETDPTTSKLKRSPAMYLANEEQRQANINGIEPQSQFKLRQIDIAGKTAGGTFGHTINEASSLYSCLLPPNAVSA</sequence>
<evidence type="ECO:0000313" key="3">
    <source>
        <dbReference type="Proteomes" id="UP000274131"/>
    </source>
</evidence>
<dbReference type="WBParaSite" id="EVEC_0001079701-mRNA-1">
    <property type="protein sequence ID" value="EVEC_0001079701-mRNA-1"/>
    <property type="gene ID" value="EVEC_0001079701"/>
</dbReference>
<feature type="region of interest" description="Disordered" evidence="1">
    <location>
        <begin position="15"/>
        <end position="37"/>
    </location>
</feature>
<organism evidence="4">
    <name type="scientific">Enterobius vermicularis</name>
    <name type="common">Human pinworm</name>
    <dbReference type="NCBI Taxonomy" id="51028"/>
    <lineage>
        <taxon>Eukaryota</taxon>
        <taxon>Metazoa</taxon>
        <taxon>Ecdysozoa</taxon>
        <taxon>Nematoda</taxon>
        <taxon>Chromadorea</taxon>
        <taxon>Rhabditida</taxon>
        <taxon>Spirurina</taxon>
        <taxon>Oxyuridomorpha</taxon>
        <taxon>Oxyuroidea</taxon>
        <taxon>Oxyuridae</taxon>
        <taxon>Enterobius</taxon>
    </lineage>
</organism>